<sequence>MGRTNDTSILPQNRQVPDKNGLNKASLLLPPAERNCSHRRRNITLAISLLVLLAVHLRNFYTWTWQVPQRHACTEKEGSDKIEHGKLGAVASESSLCSGLGADMLKIGGNAADAMVATVFCVGVIGMYHSGIGGGGFMLIRSPDGSFEAVDFREIAPAAAFEDMYENNTHASIVGGLASAVPGEIRGLEYLHSKYGALPWKTVMQPAIKTAREGFRVTEDLFKAIESVGPAGSEGDFLSNDPSWAIDFAPNGSRVGLGDMMTRVRYADTLDFIANQGPDSFYYGPVAETMVRAVQERNGTMTLEDLEKYTIAIRDIAQIDYRGYRITSTPAPSSGIVALSVLKILETYDDFFAPGNFNLSAHRMDEAMRFGYGQRTKLGDPEFVDGLDTYQKNMLKDSTIAEIRRKISDFHTKNISAYDPEGFESLETPGTSHLVAADHTGLAITLTTTINLYFGSQVMIPETGIVMNNEMDDFSIPGVSNGFGYIPAPANYIRPGKRPMSSITPAIVTHPNGTLFFVTGSAGGSRIITATIQNLIHAIDDQLSAAEALARPRLHDQLVPNQVFFEYAYDNSTVAFMESLGHNVTWFAPGTSASQAIRVLPNGTFDAAGEPRQAASGGIAI</sequence>
<dbReference type="NCBIfam" id="TIGR00066">
    <property type="entry name" value="g_glut_trans"/>
    <property type="match status" value="1"/>
</dbReference>
<comment type="catalytic activity">
    <reaction evidence="3">
        <text>an N-terminal (5-L-glutamyl)-[peptide] + an alpha-amino acid = 5-L-glutamyl amino acid + an N-terminal L-alpha-aminoacyl-[peptide]</text>
        <dbReference type="Rhea" id="RHEA:23904"/>
        <dbReference type="Rhea" id="RHEA-COMP:9780"/>
        <dbReference type="Rhea" id="RHEA-COMP:9795"/>
        <dbReference type="ChEBI" id="CHEBI:77644"/>
        <dbReference type="ChEBI" id="CHEBI:78597"/>
        <dbReference type="ChEBI" id="CHEBI:78599"/>
        <dbReference type="ChEBI" id="CHEBI:78608"/>
        <dbReference type="EC" id="2.3.2.2"/>
    </reaction>
</comment>
<dbReference type="FunFam" id="3.60.20.40:FF:000008">
    <property type="entry name" value="Gamma-glutamyltranspeptidase (Eurofung)"/>
    <property type="match status" value="1"/>
</dbReference>
<dbReference type="GO" id="GO:0103068">
    <property type="term" value="F:leukotriene C4 gamma-glutamyl transferase activity"/>
    <property type="evidence" value="ECO:0007669"/>
    <property type="project" value="UniProtKB-EC"/>
</dbReference>
<evidence type="ECO:0000256" key="3">
    <source>
        <dbReference type="RuleBase" id="RU368068"/>
    </source>
</evidence>
<feature type="active site" description="Nucleophile" evidence="1">
    <location>
        <position position="431"/>
    </location>
</feature>
<dbReference type="EC" id="2.3.2.2" evidence="3"/>
<comment type="pathway">
    <text evidence="3">Mycotoxin biosynthesis.</text>
</comment>
<comment type="catalytic activity">
    <reaction evidence="3">
        <text>glutathione + H2O = L-cysteinylglycine + L-glutamate</text>
        <dbReference type="Rhea" id="RHEA:28807"/>
        <dbReference type="ChEBI" id="CHEBI:15377"/>
        <dbReference type="ChEBI" id="CHEBI:29985"/>
        <dbReference type="ChEBI" id="CHEBI:57925"/>
        <dbReference type="ChEBI" id="CHEBI:61694"/>
        <dbReference type="EC" id="3.4.19.13"/>
    </reaction>
</comment>
<dbReference type="EC" id="3.4.19.13" evidence="3"/>
<keyword evidence="3" id="KW-0808">Transferase</keyword>
<reference evidence="5 6" key="1">
    <citation type="submission" date="2019-06" db="EMBL/GenBank/DDBJ databases">
        <title>Wine fermentation using esterase from Monascus purpureus.</title>
        <authorList>
            <person name="Geng C."/>
            <person name="Zhang Y."/>
        </authorList>
    </citation>
    <scope>NUCLEOTIDE SEQUENCE [LARGE SCALE GENOMIC DNA]</scope>
    <source>
        <strain evidence="5">HQ1</strain>
    </source>
</reference>
<feature type="binding site" evidence="2">
    <location>
        <position position="524"/>
    </location>
    <ligand>
        <name>L-glutamate</name>
        <dbReference type="ChEBI" id="CHEBI:29985"/>
    </ligand>
</feature>
<gene>
    <name evidence="5" type="ORF">MPDQ_006061</name>
</gene>
<dbReference type="InterPro" id="IPR043137">
    <property type="entry name" value="GGT_ssub_C"/>
</dbReference>
<dbReference type="InterPro" id="IPR029055">
    <property type="entry name" value="Ntn_hydrolases_N"/>
</dbReference>
<dbReference type="GO" id="GO:0036374">
    <property type="term" value="F:glutathione hydrolase activity"/>
    <property type="evidence" value="ECO:0007669"/>
    <property type="project" value="UniProtKB-UniRule"/>
</dbReference>
<dbReference type="Pfam" id="PF01019">
    <property type="entry name" value="G_glu_transpept"/>
    <property type="match status" value="1"/>
</dbReference>
<proteinExistence type="predicted"/>
<dbReference type="GO" id="GO:0005886">
    <property type="term" value="C:plasma membrane"/>
    <property type="evidence" value="ECO:0007669"/>
    <property type="project" value="TreeGrafter"/>
</dbReference>
<dbReference type="FunFam" id="1.10.246.130:FF:000001">
    <property type="entry name" value="Gamma-glutamyltransferase 5 isoform 1"/>
    <property type="match status" value="1"/>
</dbReference>
<dbReference type="PRINTS" id="PR01210">
    <property type="entry name" value="GGTRANSPTASE"/>
</dbReference>
<dbReference type="PANTHER" id="PTHR11686">
    <property type="entry name" value="GAMMA GLUTAMYL TRANSPEPTIDASE"/>
    <property type="match status" value="1"/>
</dbReference>
<feature type="binding site" evidence="2">
    <location>
        <position position="153"/>
    </location>
    <ligand>
        <name>L-glutamate</name>
        <dbReference type="ChEBI" id="CHEBI:29985"/>
    </ligand>
</feature>
<protein>
    <recommendedName>
        <fullName evidence="3">Glutathione hydrolase</fullName>
        <ecNumber evidence="3">2.3.2.2</ecNumber>
        <ecNumber evidence="3">3.4.19.13</ecNumber>
    </recommendedName>
    <alternativeName>
        <fullName evidence="3">Gamma-glutamyltransferase</fullName>
    </alternativeName>
</protein>
<keyword evidence="3" id="KW-0378">Hydrolase</keyword>
<dbReference type="Gene3D" id="1.10.246.130">
    <property type="match status" value="1"/>
</dbReference>
<dbReference type="OrthoDB" id="1081007at2759"/>
<name>A0A507QZ03_MONPU</name>
<comment type="function">
    <text evidence="3">Gamma-glutamyltransferase.</text>
</comment>
<comment type="catalytic activity">
    <reaction evidence="3">
        <text>an S-substituted glutathione + H2O = an S-substituted L-cysteinylglycine + L-glutamate</text>
        <dbReference type="Rhea" id="RHEA:59468"/>
        <dbReference type="ChEBI" id="CHEBI:15377"/>
        <dbReference type="ChEBI" id="CHEBI:29985"/>
        <dbReference type="ChEBI" id="CHEBI:90779"/>
        <dbReference type="ChEBI" id="CHEBI:143103"/>
        <dbReference type="EC" id="3.4.19.13"/>
    </reaction>
</comment>
<feature type="binding site" evidence="2">
    <location>
        <begin position="501"/>
        <end position="502"/>
    </location>
    <ligand>
        <name>L-glutamate</name>
        <dbReference type="ChEBI" id="CHEBI:29985"/>
    </ligand>
</feature>
<dbReference type="InterPro" id="IPR043138">
    <property type="entry name" value="GGT_lsub"/>
</dbReference>
<dbReference type="Proteomes" id="UP000319663">
    <property type="component" value="Unassembled WGS sequence"/>
</dbReference>
<organism evidence="5 6">
    <name type="scientific">Monascus purpureus</name>
    <name type="common">Red mold</name>
    <name type="synonym">Monascus anka</name>
    <dbReference type="NCBI Taxonomy" id="5098"/>
    <lineage>
        <taxon>Eukaryota</taxon>
        <taxon>Fungi</taxon>
        <taxon>Dikarya</taxon>
        <taxon>Ascomycota</taxon>
        <taxon>Pezizomycotina</taxon>
        <taxon>Eurotiomycetes</taxon>
        <taxon>Eurotiomycetidae</taxon>
        <taxon>Eurotiales</taxon>
        <taxon>Aspergillaceae</taxon>
        <taxon>Monascus</taxon>
    </lineage>
</organism>
<dbReference type="STRING" id="5098.A0A507QZ03"/>
<dbReference type="GO" id="GO:0006751">
    <property type="term" value="P:glutathione catabolic process"/>
    <property type="evidence" value="ECO:0007669"/>
    <property type="project" value="UniProtKB-UniRule"/>
</dbReference>
<dbReference type="InterPro" id="IPR000101">
    <property type="entry name" value="GGT_peptidase"/>
</dbReference>
<feature type="region of interest" description="Disordered" evidence="4">
    <location>
        <begin position="1"/>
        <end position="24"/>
    </location>
</feature>
<evidence type="ECO:0000256" key="4">
    <source>
        <dbReference type="SAM" id="MobiDB-lite"/>
    </source>
</evidence>
<evidence type="ECO:0000256" key="1">
    <source>
        <dbReference type="PIRSR" id="PIRSR600101-1"/>
    </source>
</evidence>
<keyword evidence="6" id="KW-1185">Reference proteome</keyword>
<evidence type="ECO:0000313" key="5">
    <source>
        <dbReference type="EMBL" id="TQB73144.1"/>
    </source>
</evidence>
<dbReference type="AlphaFoldDB" id="A0A507QZ03"/>
<comment type="caution">
    <text evidence="5">The sequence shown here is derived from an EMBL/GenBank/DDBJ whole genome shotgun (WGS) entry which is preliminary data.</text>
</comment>
<accession>A0A507QZ03</accession>
<dbReference type="SUPFAM" id="SSF56235">
    <property type="entry name" value="N-terminal nucleophile aminohydrolases (Ntn hydrolases)"/>
    <property type="match status" value="1"/>
</dbReference>
<feature type="binding site" evidence="2">
    <location>
        <begin position="449"/>
        <end position="451"/>
    </location>
    <ligand>
        <name>L-glutamate</name>
        <dbReference type="ChEBI" id="CHEBI:29985"/>
    </ligand>
</feature>
<keyword evidence="3" id="KW-0012">Acyltransferase</keyword>
<dbReference type="PANTHER" id="PTHR11686:SF62">
    <property type="entry name" value="GLUTATHIONE HYDROLASE"/>
    <property type="match status" value="1"/>
</dbReference>
<evidence type="ECO:0000313" key="6">
    <source>
        <dbReference type="Proteomes" id="UP000319663"/>
    </source>
</evidence>
<feature type="binding site" evidence="2">
    <location>
        <position position="473"/>
    </location>
    <ligand>
        <name>L-glutamate</name>
        <dbReference type="ChEBI" id="CHEBI:29985"/>
    </ligand>
</feature>
<evidence type="ECO:0000256" key="2">
    <source>
        <dbReference type="PIRSR" id="PIRSR600101-2"/>
    </source>
</evidence>
<feature type="compositionally biased region" description="Polar residues" evidence="4">
    <location>
        <begin position="1"/>
        <end position="15"/>
    </location>
</feature>
<dbReference type="Gene3D" id="3.60.20.40">
    <property type="match status" value="1"/>
</dbReference>
<dbReference type="EMBL" id="VIFY01000049">
    <property type="protein sequence ID" value="TQB73144.1"/>
    <property type="molecule type" value="Genomic_DNA"/>
</dbReference>